<protein>
    <submittedName>
        <fullName evidence="2">Uncharacterized protein</fullName>
    </submittedName>
</protein>
<evidence type="ECO:0000313" key="2">
    <source>
        <dbReference type="EMBL" id="VCW84678.1"/>
    </source>
</evidence>
<organism evidence="2 3">
    <name type="scientific">Gulo gulo</name>
    <name type="common">Wolverine</name>
    <name type="synonym">Gluton</name>
    <dbReference type="NCBI Taxonomy" id="48420"/>
    <lineage>
        <taxon>Eukaryota</taxon>
        <taxon>Metazoa</taxon>
        <taxon>Chordata</taxon>
        <taxon>Craniata</taxon>
        <taxon>Vertebrata</taxon>
        <taxon>Euteleostomi</taxon>
        <taxon>Mammalia</taxon>
        <taxon>Eutheria</taxon>
        <taxon>Laurasiatheria</taxon>
        <taxon>Carnivora</taxon>
        <taxon>Caniformia</taxon>
        <taxon>Musteloidea</taxon>
        <taxon>Mustelidae</taxon>
        <taxon>Guloninae</taxon>
        <taxon>Gulo</taxon>
    </lineage>
</organism>
<keyword evidence="3" id="KW-1185">Reference proteome</keyword>
<comment type="caution">
    <text evidence="2">The sequence shown here is derived from an EMBL/GenBank/DDBJ whole genome shotgun (WGS) entry which is preliminary data.</text>
</comment>
<feature type="compositionally biased region" description="Basic and acidic residues" evidence="1">
    <location>
        <begin position="24"/>
        <end position="34"/>
    </location>
</feature>
<reference evidence="2 3" key="1">
    <citation type="submission" date="2018-10" db="EMBL/GenBank/DDBJ databases">
        <authorList>
            <person name="Ekblom R."/>
            <person name="Jareborg N."/>
        </authorList>
    </citation>
    <scope>NUCLEOTIDE SEQUENCE [LARGE SCALE GENOMIC DNA]</scope>
    <source>
        <tissue evidence="2">Muscle</tissue>
    </source>
</reference>
<feature type="region of interest" description="Disordered" evidence="1">
    <location>
        <begin position="12"/>
        <end position="34"/>
    </location>
</feature>
<sequence length="34" mass="3447">MSCCTPLACSSGTLGPQATTPESQAKDIRPPLGQ</sequence>
<feature type="compositionally biased region" description="Polar residues" evidence="1">
    <location>
        <begin position="12"/>
        <end position="23"/>
    </location>
</feature>
<evidence type="ECO:0000256" key="1">
    <source>
        <dbReference type="SAM" id="MobiDB-lite"/>
    </source>
</evidence>
<accession>A0A9X9Q0J1</accession>
<gene>
    <name evidence="2" type="ORF">BN2614_LOCUS3</name>
</gene>
<dbReference type="EMBL" id="CYRY02014876">
    <property type="protein sequence ID" value="VCW84678.1"/>
    <property type="molecule type" value="Genomic_DNA"/>
</dbReference>
<dbReference type="Proteomes" id="UP000269945">
    <property type="component" value="Unassembled WGS sequence"/>
</dbReference>
<name>A0A9X9Q0J1_GULGU</name>
<proteinExistence type="predicted"/>
<evidence type="ECO:0000313" key="3">
    <source>
        <dbReference type="Proteomes" id="UP000269945"/>
    </source>
</evidence>
<dbReference type="AlphaFoldDB" id="A0A9X9Q0J1"/>